<evidence type="ECO:0000256" key="1">
    <source>
        <dbReference type="SAM" id="MobiDB-lite"/>
    </source>
</evidence>
<feature type="region of interest" description="Disordered" evidence="1">
    <location>
        <begin position="1"/>
        <end position="44"/>
    </location>
</feature>
<reference evidence="2" key="1">
    <citation type="journal article" date="2015" name="Nature">
        <title>Complex archaea that bridge the gap between prokaryotes and eukaryotes.</title>
        <authorList>
            <person name="Spang A."/>
            <person name="Saw J.H."/>
            <person name="Jorgensen S.L."/>
            <person name="Zaremba-Niedzwiedzka K."/>
            <person name="Martijn J."/>
            <person name="Lind A.E."/>
            <person name="van Eijk R."/>
            <person name="Schleper C."/>
            <person name="Guy L."/>
            <person name="Ettema T.J."/>
        </authorList>
    </citation>
    <scope>NUCLEOTIDE SEQUENCE</scope>
</reference>
<feature type="compositionally biased region" description="Basic and acidic residues" evidence="1">
    <location>
        <begin position="1"/>
        <end position="10"/>
    </location>
</feature>
<comment type="caution">
    <text evidence="2">The sequence shown here is derived from an EMBL/GenBank/DDBJ whole genome shotgun (WGS) entry which is preliminary data.</text>
</comment>
<name>A0A0F8Y1Y2_9ZZZZ</name>
<feature type="compositionally biased region" description="Basic residues" evidence="1">
    <location>
        <begin position="29"/>
        <end position="44"/>
    </location>
</feature>
<dbReference type="AlphaFoldDB" id="A0A0F8Y1Y2"/>
<dbReference type="EMBL" id="LAZR01055910">
    <property type="protein sequence ID" value="KKK75347.1"/>
    <property type="molecule type" value="Genomic_DNA"/>
</dbReference>
<gene>
    <name evidence="2" type="ORF">LCGC14_2874610</name>
</gene>
<protein>
    <submittedName>
        <fullName evidence="2">Uncharacterized protein</fullName>
    </submittedName>
</protein>
<feature type="compositionally biased region" description="Acidic residues" evidence="1">
    <location>
        <begin position="11"/>
        <end position="24"/>
    </location>
</feature>
<proteinExistence type="predicted"/>
<evidence type="ECO:0000313" key="2">
    <source>
        <dbReference type="EMBL" id="KKK75347.1"/>
    </source>
</evidence>
<accession>A0A0F8Y1Y2</accession>
<organism evidence="2">
    <name type="scientific">marine sediment metagenome</name>
    <dbReference type="NCBI Taxonomy" id="412755"/>
    <lineage>
        <taxon>unclassified sequences</taxon>
        <taxon>metagenomes</taxon>
        <taxon>ecological metagenomes</taxon>
    </lineage>
</organism>
<sequence length="44" mass="5194">MADGHPKETEGIFEDDGIEDDADNDFFKHRPHKHKRYPSPKKEK</sequence>